<evidence type="ECO:0000313" key="4">
    <source>
        <dbReference type="Proteomes" id="UP000838878"/>
    </source>
</evidence>
<proteinExistence type="predicted"/>
<organism evidence="3 4">
    <name type="scientific">Brenthis ino</name>
    <name type="common">lesser marbled fritillary</name>
    <dbReference type="NCBI Taxonomy" id="405034"/>
    <lineage>
        <taxon>Eukaryota</taxon>
        <taxon>Metazoa</taxon>
        <taxon>Ecdysozoa</taxon>
        <taxon>Arthropoda</taxon>
        <taxon>Hexapoda</taxon>
        <taxon>Insecta</taxon>
        <taxon>Pterygota</taxon>
        <taxon>Neoptera</taxon>
        <taxon>Endopterygota</taxon>
        <taxon>Lepidoptera</taxon>
        <taxon>Glossata</taxon>
        <taxon>Ditrysia</taxon>
        <taxon>Papilionoidea</taxon>
        <taxon>Nymphalidae</taxon>
        <taxon>Heliconiinae</taxon>
        <taxon>Argynnini</taxon>
        <taxon>Brenthis</taxon>
    </lineage>
</organism>
<protein>
    <recommendedName>
        <fullName evidence="5">Osteopetrosis-associated transmembrane protein 1</fullName>
    </recommendedName>
</protein>
<dbReference type="Pfam" id="PF09777">
    <property type="entry name" value="OSTMP1"/>
    <property type="match status" value="1"/>
</dbReference>
<keyword evidence="1" id="KW-0812">Transmembrane</keyword>
<evidence type="ECO:0000256" key="1">
    <source>
        <dbReference type="SAM" id="Phobius"/>
    </source>
</evidence>
<feature type="signal peptide" evidence="2">
    <location>
        <begin position="1"/>
        <end position="18"/>
    </location>
</feature>
<evidence type="ECO:0000313" key="3">
    <source>
        <dbReference type="EMBL" id="CAH0728842.1"/>
    </source>
</evidence>
<name>A0A8J9UZY2_9NEOP</name>
<gene>
    <name evidence="3" type="ORF">BINO364_LOCUS14013</name>
</gene>
<dbReference type="OrthoDB" id="8021850at2759"/>
<feature type="transmembrane region" description="Helical" evidence="1">
    <location>
        <begin position="231"/>
        <end position="250"/>
    </location>
</feature>
<feature type="chain" id="PRO_5035478790" description="Osteopetrosis-associated transmembrane protein 1" evidence="2">
    <location>
        <begin position="19"/>
        <end position="282"/>
    </location>
</feature>
<evidence type="ECO:0000256" key="2">
    <source>
        <dbReference type="SAM" id="SignalP"/>
    </source>
</evidence>
<dbReference type="InterPro" id="IPR019172">
    <property type="entry name" value="Osteopetrosis-assoc_TM_1"/>
</dbReference>
<accession>A0A8J9UZY2</accession>
<keyword evidence="1" id="KW-1133">Transmembrane helix</keyword>
<evidence type="ECO:0008006" key="5">
    <source>
        <dbReference type="Google" id="ProtNLM"/>
    </source>
</evidence>
<sequence length="282" mass="32642">MYKLYLLFVLCPIGILKANFEIYNHLQSNVFLQYNGEGYLFPYPNQCYEILDVFAQHASNLTLCSILNARPITVCERCVEQYVKFRDKYQELLNTTVNGTSCRSVFISHDRLNAVQEYHDNILSVWNKGKCNGCFDWNHGIPSLKNSTISFHKMFNDTMKCIVDNMYPQNNDVCNRCMQSYLQLDEFYKSLSSDSIGVDSVCMDIVDSMNATHSIWSKSLNCCKLRRTPEIVFLCCAGIISLLPLIYYMTVRFCGPIRDLPNVLKQSRFKQSFLRSVDNRSD</sequence>
<keyword evidence="1" id="KW-0472">Membrane</keyword>
<keyword evidence="4" id="KW-1185">Reference proteome</keyword>
<keyword evidence="2" id="KW-0732">Signal</keyword>
<dbReference type="PANTHER" id="PTHR15644:SF2">
    <property type="entry name" value="OSTEOPETROSIS-ASSOCIATED TRANSMEMBRANE PROTEIN 1"/>
    <property type="match status" value="1"/>
</dbReference>
<feature type="non-terminal residue" evidence="3">
    <location>
        <position position="282"/>
    </location>
</feature>
<dbReference type="AlphaFoldDB" id="A0A8J9UZY2"/>
<dbReference type="EMBL" id="OV170227">
    <property type="protein sequence ID" value="CAH0728842.1"/>
    <property type="molecule type" value="Genomic_DNA"/>
</dbReference>
<dbReference type="GO" id="GO:0005829">
    <property type="term" value="C:cytosol"/>
    <property type="evidence" value="ECO:0007669"/>
    <property type="project" value="TreeGrafter"/>
</dbReference>
<dbReference type="Proteomes" id="UP000838878">
    <property type="component" value="Chromosome 7"/>
</dbReference>
<reference evidence="3" key="1">
    <citation type="submission" date="2021-12" db="EMBL/GenBank/DDBJ databases">
        <authorList>
            <person name="Martin H S."/>
        </authorList>
    </citation>
    <scope>NUCLEOTIDE SEQUENCE</scope>
</reference>
<dbReference type="PANTHER" id="PTHR15644">
    <property type="entry name" value="OSTEOPETROSIS ASSOCIATED TRANSMEMBRANE PROTEIN 1"/>
    <property type="match status" value="1"/>
</dbReference>